<comment type="caution">
    <text evidence="5">The sequence shown here is derived from an EMBL/GenBank/DDBJ whole genome shotgun (WGS) entry which is preliminary data.</text>
</comment>
<dbReference type="OrthoDB" id="63399at2"/>
<evidence type="ECO:0000313" key="5">
    <source>
        <dbReference type="EMBL" id="KAB2334564.1"/>
    </source>
</evidence>
<evidence type="ECO:0000256" key="4">
    <source>
        <dbReference type="ARBA" id="ARBA00022833"/>
    </source>
</evidence>
<dbReference type="Gene3D" id="3.20.20.70">
    <property type="entry name" value="Aldolase class I"/>
    <property type="match status" value="1"/>
</dbReference>
<dbReference type="GO" id="GO:0046872">
    <property type="term" value="F:metal ion binding"/>
    <property type="evidence" value="ECO:0007669"/>
    <property type="project" value="UniProtKB-KW"/>
</dbReference>
<evidence type="ECO:0000313" key="6">
    <source>
        <dbReference type="Proteomes" id="UP000481030"/>
    </source>
</evidence>
<accession>A0A6L3V8L5</accession>
<evidence type="ECO:0000256" key="2">
    <source>
        <dbReference type="ARBA" id="ARBA00022679"/>
    </source>
</evidence>
<dbReference type="PANTHER" id="PTHR37418:SF2">
    <property type="entry name" value="3-KETO-5-AMINOHEXANOATE CLEAVAGE ENZYME"/>
    <property type="match status" value="1"/>
</dbReference>
<reference evidence="5 6" key="1">
    <citation type="journal article" date="2016" name="Antonie Van Leeuwenhoek">
        <title>Bacillus depressus sp. nov., isolated from soil of a sunflower field.</title>
        <authorList>
            <person name="Wei X."/>
            <person name="Xin D."/>
            <person name="Xin Y."/>
            <person name="Zhang H."/>
            <person name="Wang T."/>
            <person name="Zhang J."/>
        </authorList>
    </citation>
    <scope>NUCLEOTIDE SEQUENCE [LARGE SCALE GENOMIC DNA]</scope>
    <source>
        <strain evidence="5 6">BZ1</strain>
    </source>
</reference>
<organism evidence="5 6">
    <name type="scientific">Cytobacillus depressus</name>
    <dbReference type="NCBI Taxonomy" id="1602942"/>
    <lineage>
        <taxon>Bacteria</taxon>
        <taxon>Bacillati</taxon>
        <taxon>Bacillota</taxon>
        <taxon>Bacilli</taxon>
        <taxon>Bacillales</taxon>
        <taxon>Bacillaceae</taxon>
        <taxon>Cytobacillus</taxon>
    </lineage>
</organism>
<evidence type="ECO:0000256" key="3">
    <source>
        <dbReference type="ARBA" id="ARBA00022723"/>
    </source>
</evidence>
<keyword evidence="4" id="KW-0862">Zinc</keyword>
<gene>
    <name evidence="5" type="ORF">F7731_15290</name>
</gene>
<sequence>MRKNVIITCAITGAGDTTKKSPYVPITPEEIANSAIEAAKAGAAIAHIHVRDPQTGQISHDLDLFQEVVERVREADPDVVLNITAGGGGDWIPSEQNPIVGGPGTDMQTPQERHEPVGLLLPEICTLDCGSMNFGDQLYISPTEWLREQARLIQQSGVKPELECFDTGHLRFAKQLIDEGLIDGDPLFQFCLGIPWGADADVETILYMKDKLPENAHWSAFGIGRMQLPIAIQSILLGGNIRVGLEDNLYLDKGVLATNAQLVDKVVSTLNILGVDPMTPQEAREHLGLKNPNGNAETHG</sequence>
<dbReference type="EMBL" id="WBOS01000006">
    <property type="protein sequence ID" value="KAB2334564.1"/>
    <property type="molecule type" value="Genomic_DNA"/>
</dbReference>
<dbReference type="AlphaFoldDB" id="A0A6L3V8L5"/>
<dbReference type="Proteomes" id="UP000481030">
    <property type="component" value="Unassembled WGS sequence"/>
</dbReference>
<dbReference type="RefSeq" id="WP_151535640.1">
    <property type="nucleotide sequence ID" value="NZ_WBOS01000006.1"/>
</dbReference>
<dbReference type="InterPro" id="IPR008567">
    <property type="entry name" value="BKACE"/>
</dbReference>
<dbReference type="Pfam" id="PF05853">
    <property type="entry name" value="BKACE"/>
    <property type="match status" value="1"/>
</dbReference>
<keyword evidence="3" id="KW-0479">Metal-binding</keyword>
<comment type="cofactor">
    <cofactor evidence="1">
        <name>Zn(2+)</name>
        <dbReference type="ChEBI" id="CHEBI:29105"/>
    </cofactor>
</comment>
<name>A0A6L3V8L5_9BACI</name>
<evidence type="ECO:0000256" key="1">
    <source>
        <dbReference type="ARBA" id="ARBA00001947"/>
    </source>
</evidence>
<protein>
    <submittedName>
        <fullName evidence="5">3-keto-5-aminohexanoate cleavage protein</fullName>
    </submittedName>
</protein>
<dbReference type="InterPro" id="IPR013785">
    <property type="entry name" value="Aldolase_TIM"/>
</dbReference>
<proteinExistence type="predicted"/>
<dbReference type="GO" id="GO:0043720">
    <property type="term" value="F:3-keto-5-aminohexanoate cleavage activity"/>
    <property type="evidence" value="ECO:0007669"/>
    <property type="project" value="InterPro"/>
</dbReference>
<keyword evidence="6" id="KW-1185">Reference proteome</keyword>
<keyword evidence="2" id="KW-0808">Transferase</keyword>
<dbReference type="PANTHER" id="PTHR37418">
    <property type="entry name" value="3-KETO-5-AMINOHEXANOATE CLEAVAGE ENZYME-RELATED"/>
    <property type="match status" value="1"/>
</dbReference>